<dbReference type="PANTHER" id="PTHR23162">
    <property type="entry name" value="OUTER DENSE FIBER OF SPERM TAILS 2"/>
    <property type="match status" value="1"/>
</dbReference>
<protein>
    <submittedName>
        <fullName evidence="8">Similar to ODF2: Outer dense fiber protein 2 (Gallus gallus)</fullName>
    </submittedName>
</protein>
<evidence type="ECO:0000313" key="9">
    <source>
        <dbReference type="Proteomes" id="UP000786811"/>
    </source>
</evidence>
<dbReference type="AlphaFoldDB" id="A0A8J2H7L1"/>
<reference evidence="8" key="1">
    <citation type="submission" date="2021-04" db="EMBL/GenBank/DDBJ databases">
        <authorList>
            <person name="Chebbi M.A.C M."/>
        </authorList>
    </citation>
    <scope>NUCLEOTIDE SEQUENCE</scope>
</reference>
<feature type="region of interest" description="Disordered" evidence="7">
    <location>
        <begin position="226"/>
        <end position="260"/>
    </location>
</feature>
<feature type="compositionally biased region" description="Basic and acidic residues" evidence="7">
    <location>
        <begin position="241"/>
        <end position="250"/>
    </location>
</feature>
<feature type="coiled-coil region" evidence="6">
    <location>
        <begin position="790"/>
        <end position="935"/>
    </location>
</feature>
<organism evidence="8 9">
    <name type="scientific">Cotesia congregata</name>
    <name type="common">Parasitoid wasp</name>
    <name type="synonym">Apanteles congregatus</name>
    <dbReference type="NCBI Taxonomy" id="51543"/>
    <lineage>
        <taxon>Eukaryota</taxon>
        <taxon>Metazoa</taxon>
        <taxon>Ecdysozoa</taxon>
        <taxon>Arthropoda</taxon>
        <taxon>Hexapoda</taxon>
        <taxon>Insecta</taxon>
        <taxon>Pterygota</taxon>
        <taxon>Neoptera</taxon>
        <taxon>Endopterygota</taxon>
        <taxon>Hymenoptera</taxon>
        <taxon>Apocrita</taxon>
        <taxon>Ichneumonoidea</taxon>
        <taxon>Braconidae</taxon>
        <taxon>Microgastrinae</taxon>
        <taxon>Cotesia</taxon>
    </lineage>
</organism>
<evidence type="ECO:0000256" key="4">
    <source>
        <dbReference type="ARBA" id="ARBA00023054"/>
    </source>
</evidence>
<sequence>MKRRKTHEKNQSRSSTSSSKTQKESSPLKSKSLQVVKGRNAKKNLPKNKYETLEEGPLNYREFLESLESLFDVKKPLKSLESLYKTYLGAEDSSSETTISECSSEYFNQNFFPHFRPIKDQLNIQNFQVTTQYDFNQFDDSSLNSVEENNLAMAEEVNRQPETTFNIEDETLPNLSSEIMNEHLDTTEDLQQDSEILDDQFDASEKLQSTKILDDEFDTTKEIQDEGKVNQSKEGLSVKEPSIKDGKSKDALQSGITSFSSSEPSRIVSNYTKKGSLKSVVDDTKEEINNKDGNIKQENSKISSRSAITSFSSFQMTERGSNDTSTSSFNFVYHVNPSKEEIKPLVDVRYAEDNSMGMMDSKMIKEIGEAYEQLASLQAEIDQLREELEQLQCKEDLTDKEKYILEKKSRDVIKKTAELDALTKKIQKVLEVTDPASIDGYVQALGLIPQFEDIKEDEQIKVQLRKNWEATSQDECFDLPQQEYPEDKLPRIIVCGNTEERIPRIIVADSKKKFNKTNVEYLEKIAVKFSDALNVQEKLARENAQLEGGKFKLEQALIEKDDVVEDLQRTVCNLQAEMRMVMKKNTELSYQVATLNEQVVNYSCPGSFQNSPRSANYQTSPRYNNSNYCPSNTERSRLGGGGSGHDICSQIGCCRPGMSPVSMTELRFKRGDCPAELGNKLFDCETNTQQLEEQLGSIEQNVQTIKKELATVTREKIQLEQQRKLLRCTAPCAPCPCPNQGDVRGSPSDRGVLKPLPEEIPFPKMLQATGIPSCTGACTHAPMGGSNCPLQQLRDLREQYARLKEDYNNKLREVSYLRTDAEKMKQETRDAKDEKEKVENQLIDLQERLKCFESDRNRYVGSKEQMVEQEQTVIVARQRYREAQEELEELRSMIQDQANQLDDYRNKYLHAQEQVEDQRRQLELMEMDNARMNENVTLELGRVKNQFQEKLAELAPLPDILKQTQLKLQECQQMRLLAERNCEELSRELMHCKDKIGAITSQSEMLRSENVLLKGSDQQEDLENRNRELKNENERLKNACARSEERENEYKQRIEEKLHEIAQLSSMLEQVREDSARQVARTKERCETMRRSMQAQIGDLEKQLAQCRATTKAAQRDKDEIRQKMQGQINHLSEAFEQAQCRIRTLQGQVSYLNTSYSNVFNVGARVDTPGPSIPVENSQNLYDTCNCNY</sequence>
<evidence type="ECO:0000256" key="2">
    <source>
        <dbReference type="ARBA" id="ARBA00009316"/>
    </source>
</evidence>
<dbReference type="EMBL" id="CAJNRD030001118">
    <property type="protein sequence ID" value="CAG5082353.1"/>
    <property type="molecule type" value="Genomic_DNA"/>
</dbReference>
<keyword evidence="5" id="KW-0206">Cytoskeleton</keyword>
<evidence type="ECO:0000256" key="5">
    <source>
        <dbReference type="ARBA" id="ARBA00023212"/>
    </source>
</evidence>
<keyword evidence="3" id="KW-0963">Cytoplasm</keyword>
<feature type="region of interest" description="Disordered" evidence="7">
    <location>
        <begin position="1"/>
        <end position="52"/>
    </location>
</feature>
<feature type="coiled-coil region" evidence="6">
    <location>
        <begin position="367"/>
        <end position="425"/>
    </location>
</feature>
<evidence type="ECO:0000256" key="1">
    <source>
        <dbReference type="ARBA" id="ARBA00004300"/>
    </source>
</evidence>
<dbReference type="GO" id="GO:1902017">
    <property type="term" value="P:regulation of cilium assembly"/>
    <property type="evidence" value="ECO:0007669"/>
    <property type="project" value="TreeGrafter"/>
</dbReference>
<keyword evidence="4 6" id="KW-0175">Coiled coil</keyword>
<dbReference type="GO" id="GO:0005813">
    <property type="term" value="C:centrosome"/>
    <property type="evidence" value="ECO:0007669"/>
    <property type="project" value="UniProtKB-SubCell"/>
</dbReference>
<dbReference type="PANTHER" id="PTHR23162:SF10">
    <property type="entry name" value="FI13205P"/>
    <property type="match status" value="1"/>
</dbReference>
<evidence type="ECO:0000256" key="7">
    <source>
        <dbReference type="SAM" id="MobiDB-lite"/>
    </source>
</evidence>
<evidence type="ECO:0000313" key="8">
    <source>
        <dbReference type="EMBL" id="CAG5082353.1"/>
    </source>
</evidence>
<proteinExistence type="inferred from homology"/>
<dbReference type="InterPro" id="IPR026099">
    <property type="entry name" value="Odf2-rel"/>
</dbReference>
<dbReference type="Proteomes" id="UP000786811">
    <property type="component" value="Unassembled WGS sequence"/>
</dbReference>
<comment type="subcellular location">
    <subcellularLocation>
        <location evidence="1">Cytoplasm</location>
        <location evidence="1">Cytoskeleton</location>
        <location evidence="1">Microtubule organizing center</location>
        <location evidence="1">Centrosome</location>
    </subcellularLocation>
</comment>
<comment type="caution">
    <text evidence="8">The sequence shown here is derived from an EMBL/GenBank/DDBJ whole genome shotgun (WGS) entry which is preliminary data.</text>
</comment>
<keyword evidence="9" id="KW-1185">Reference proteome</keyword>
<dbReference type="OrthoDB" id="413404at2759"/>
<evidence type="ECO:0000256" key="3">
    <source>
        <dbReference type="ARBA" id="ARBA00022490"/>
    </source>
</evidence>
<comment type="similarity">
    <text evidence="2">Belongs to the ODF2 family.</text>
</comment>
<evidence type="ECO:0000256" key="6">
    <source>
        <dbReference type="SAM" id="Coils"/>
    </source>
</evidence>
<gene>
    <name evidence="8" type="ORF">HICCMSTLAB_LOCUS3537</name>
</gene>
<accession>A0A8J2H7L1</accession>
<feature type="coiled-coil region" evidence="6">
    <location>
        <begin position="961"/>
        <end position="1149"/>
    </location>
</feature>
<feature type="coiled-coil region" evidence="6">
    <location>
        <begin position="688"/>
        <end position="722"/>
    </location>
</feature>
<name>A0A8J2H7L1_COTCN</name>